<accession>A0A1F5KCU1</accession>
<keyword evidence="2" id="KW-0812">Transmembrane</keyword>
<evidence type="ECO:0000256" key="1">
    <source>
        <dbReference type="ARBA" id="ARBA00009477"/>
    </source>
</evidence>
<evidence type="ECO:0000313" key="5">
    <source>
        <dbReference type="EMBL" id="OGE38757.1"/>
    </source>
</evidence>
<evidence type="ECO:0000259" key="4">
    <source>
        <dbReference type="Pfam" id="PF25954"/>
    </source>
</evidence>
<protein>
    <submittedName>
        <fullName evidence="5">Uncharacterized protein</fullName>
    </submittedName>
</protein>
<dbReference type="PANTHER" id="PTHR30469">
    <property type="entry name" value="MULTIDRUG RESISTANCE PROTEIN MDTA"/>
    <property type="match status" value="1"/>
</dbReference>
<dbReference type="InterPro" id="IPR058792">
    <property type="entry name" value="Beta-barrel_RND_2"/>
</dbReference>
<feature type="transmembrane region" description="Helical" evidence="2">
    <location>
        <begin position="16"/>
        <end position="33"/>
    </location>
</feature>
<evidence type="ECO:0000259" key="3">
    <source>
        <dbReference type="Pfam" id="PF25917"/>
    </source>
</evidence>
<keyword evidence="2" id="KW-1133">Transmembrane helix</keyword>
<comment type="similarity">
    <text evidence="1">Belongs to the membrane fusion protein (MFP) (TC 8.A.1) family.</text>
</comment>
<dbReference type="InterPro" id="IPR006143">
    <property type="entry name" value="RND_pump_MFP"/>
</dbReference>
<dbReference type="AlphaFoldDB" id="A0A1F5KCU1"/>
<reference evidence="5 6" key="1">
    <citation type="journal article" date="2016" name="Nat. Commun.">
        <title>Thousands of microbial genomes shed light on interconnected biogeochemical processes in an aquifer system.</title>
        <authorList>
            <person name="Anantharaman K."/>
            <person name="Brown C.T."/>
            <person name="Hug L.A."/>
            <person name="Sharon I."/>
            <person name="Castelle C.J."/>
            <person name="Probst A.J."/>
            <person name="Thomas B.C."/>
            <person name="Singh A."/>
            <person name="Wilkins M.J."/>
            <person name="Karaoz U."/>
            <person name="Brodie E.L."/>
            <person name="Williams K.H."/>
            <person name="Hubbard S.S."/>
            <person name="Banfield J.F."/>
        </authorList>
    </citation>
    <scope>NUCLEOTIDE SEQUENCE [LARGE SCALE GENOMIC DNA]</scope>
</reference>
<sequence length="352" mass="38608">MKLLPVKLPIKITRKRFVIGLVFLVVIFGIFIFNQRTKQKPLEYTEVKRQTIVSSISASGVLAGKETANLRFKSPGKLAYINVKAGDKVFTGQTLASLDTTDLSITLQQTENNLKDKQTTLDKIYDDIHLFQYGNMGTNGETEAQRALRTTAEVARDNTYDTVRAAREALLNASIFSPISGIVTRTDITAGQVVSTTDLITQVVDISELYFDAEVDESDISKISLGQKARVTLNSYNDKGFTGTVSQIKPITKTASSGATVVIIRIKLDNPKIDFISDLNGQAEIEINHSENALSIPQDALVDEKYVYTQNGKGVKKVEVKTGISSDIDIEIKSGLSENEKVVKNPGNVVNK</sequence>
<keyword evidence="2" id="KW-0472">Membrane</keyword>
<name>A0A1F5KCU1_9BACT</name>
<dbReference type="Proteomes" id="UP000176527">
    <property type="component" value="Unassembled WGS sequence"/>
</dbReference>
<dbReference type="Pfam" id="PF25917">
    <property type="entry name" value="BSH_RND"/>
    <property type="match status" value="1"/>
</dbReference>
<dbReference type="SUPFAM" id="SSF111369">
    <property type="entry name" value="HlyD-like secretion proteins"/>
    <property type="match status" value="1"/>
</dbReference>
<comment type="caution">
    <text evidence="5">The sequence shown here is derived from an EMBL/GenBank/DDBJ whole genome shotgun (WGS) entry which is preliminary data.</text>
</comment>
<organism evidence="5 6">
    <name type="scientific">Candidatus Daviesbacteria bacterium RIFCSPHIGHO2_12_FULL_37_11</name>
    <dbReference type="NCBI Taxonomy" id="1797777"/>
    <lineage>
        <taxon>Bacteria</taxon>
        <taxon>Candidatus Daviesiibacteriota</taxon>
    </lineage>
</organism>
<gene>
    <name evidence="5" type="ORF">A3F00_03350</name>
</gene>
<dbReference type="Gene3D" id="2.40.50.100">
    <property type="match status" value="1"/>
</dbReference>
<dbReference type="Gene3D" id="2.40.420.20">
    <property type="match status" value="1"/>
</dbReference>
<evidence type="ECO:0000256" key="2">
    <source>
        <dbReference type="SAM" id="Phobius"/>
    </source>
</evidence>
<evidence type="ECO:0000313" key="6">
    <source>
        <dbReference type="Proteomes" id="UP000176527"/>
    </source>
</evidence>
<dbReference type="GO" id="GO:0015562">
    <property type="term" value="F:efflux transmembrane transporter activity"/>
    <property type="evidence" value="ECO:0007669"/>
    <property type="project" value="TreeGrafter"/>
</dbReference>
<dbReference type="Pfam" id="PF25954">
    <property type="entry name" value="Beta-barrel_RND_2"/>
    <property type="match status" value="1"/>
</dbReference>
<dbReference type="Gene3D" id="2.40.30.170">
    <property type="match status" value="1"/>
</dbReference>
<dbReference type="InterPro" id="IPR058625">
    <property type="entry name" value="MdtA-like_BSH"/>
</dbReference>
<feature type="domain" description="CusB-like beta-barrel" evidence="4">
    <location>
        <begin position="212"/>
        <end position="276"/>
    </location>
</feature>
<feature type="domain" description="Multidrug resistance protein MdtA-like barrel-sandwich hybrid" evidence="3">
    <location>
        <begin position="67"/>
        <end position="204"/>
    </location>
</feature>
<dbReference type="EMBL" id="MFDE01000013">
    <property type="protein sequence ID" value="OGE38757.1"/>
    <property type="molecule type" value="Genomic_DNA"/>
</dbReference>
<proteinExistence type="inferred from homology"/>
<dbReference type="NCBIfam" id="TIGR01730">
    <property type="entry name" value="RND_mfp"/>
    <property type="match status" value="1"/>
</dbReference>
<dbReference type="GO" id="GO:1990281">
    <property type="term" value="C:efflux pump complex"/>
    <property type="evidence" value="ECO:0007669"/>
    <property type="project" value="TreeGrafter"/>
</dbReference>
<dbReference type="PANTHER" id="PTHR30469:SF33">
    <property type="entry name" value="SLR1207 PROTEIN"/>
    <property type="match status" value="1"/>
</dbReference>